<protein>
    <submittedName>
        <fullName evidence="2">Lipoprotein</fullName>
    </submittedName>
</protein>
<reference evidence="3" key="2">
    <citation type="submission" date="2023-06" db="EMBL/GenBank/DDBJ databases">
        <authorList>
            <person name="Polev D.E."/>
            <person name="Saitova A.T."/>
            <person name="Bogumilchik E.A."/>
            <person name="Kokorina G.I."/>
            <person name="Voskresenskaia E.A."/>
        </authorList>
    </citation>
    <scope>NUCLEOTIDE SEQUENCE</scope>
    <source>
        <strain evidence="3">2145 StPb PI</strain>
    </source>
</reference>
<evidence type="ECO:0000256" key="1">
    <source>
        <dbReference type="SAM" id="SignalP"/>
    </source>
</evidence>
<dbReference type="EMBL" id="JAUEHU010000003">
    <property type="protein sequence ID" value="MDN0086619.1"/>
    <property type="molecule type" value="Genomic_DNA"/>
</dbReference>
<accession>A0AAW7K5F1</accession>
<keyword evidence="2" id="KW-0449">Lipoprotein</keyword>
<dbReference type="Proteomes" id="UP000040578">
    <property type="component" value="Unassembled WGS sequence"/>
</dbReference>
<dbReference type="EMBL" id="CPYD01000006">
    <property type="protein sequence ID" value="CNE55860.1"/>
    <property type="molecule type" value="Genomic_DNA"/>
</dbReference>
<organism evidence="3 5">
    <name type="scientific">Yersinia nurmii</name>
    <dbReference type="NCBI Taxonomy" id="685706"/>
    <lineage>
        <taxon>Bacteria</taxon>
        <taxon>Pseudomonadati</taxon>
        <taxon>Pseudomonadota</taxon>
        <taxon>Gammaproteobacteria</taxon>
        <taxon>Enterobacterales</taxon>
        <taxon>Yersiniaceae</taxon>
        <taxon>Yersinia</taxon>
    </lineage>
</organism>
<evidence type="ECO:0000313" key="2">
    <source>
        <dbReference type="EMBL" id="CNE55860.1"/>
    </source>
</evidence>
<keyword evidence="4" id="KW-1185">Reference proteome</keyword>
<proteinExistence type="predicted"/>
<feature type="signal peptide" evidence="1">
    <location>
        <begin position="1"/>
        <end position="18"/>
    </location>
</feature>
<gene>
    <name evidence="2" type="ORF">ERS137967_01878</name>
    <name evidence="3" type="ORF">QVN42_04280</name>
</gene>
<dbReference type="RefSeq" id="WP_049598145.1">
    <property type="nucleotide sequence ID" value="NZ_CPYD01000006.1"/>
</dbReference>
<keyword evidence="1" id="KW-0732">Signal</keyword>
<name>A0AAW7K5F1_9GAMM</name>
<evidence type="ECO:0000313" key="4">
    <source>
        <dbReference type="Proteomes" id="UP000040578"/>
    </source>
</evidence>
<reference evidence="2 4" key="1">
    <citation type="submission" date="2015-03" db="EMBL/GenBank/DDBJ databases">
        <authorList>
            <consortium name="Pathogen Informatics"/>
            <person name="Murphy D."/>
        </authorList>
    </citation>
    <scope>NUCLEOTIDE SEQUENCE [LARGE SCALE GENOMIC DNA]</scope>
    <source>
        <strain evidence="4">type strain: CIP110231</strain>
        <strain evidence="2">Type strain: CIP110231</strain>
    </source>
</reference>
<feature type="chain" id="PRO_5043588785" evidence="1">
    <location>
        <begin position="19"/>
        <end position="155"/>
    </location>
</feature>
<dbReference type="PROSITE" id="PS51257">
    <property type="entry name" value="PROKAR_LIPOPROTEIN"/>
    <property type="match status" value="1"/>
</dbReference>
<evidence type="ECO:0000313" key="3">
    <source>
        <dbReference type="EMBL" id="MDN0086619.1"/>
    </source>
</evidence>
<comment type="caution">
    <text evidence="3">The sequence shown here is derived from an EMBL/GenBank/DDBJ whole genome shotgun (WGS) entry which is preliminary data.</text>
</comment>
<dbReference type="Proteomes" id="UP001167864">
    <property type="component" value="Unassembled WGS sequence"/>
</dbReference>
<dbReference type="AlphaFoldDB" id="A0AAW7K5F1"/>
<evidence type="ECO:0000313" key="5">
    <source>
        <dbReference type="Proteomes" id="UP001167864"/>
    </source>
</evidence>
<sequence length="155" mass="17704">MRIVLPLAFLLLSGCSLPLPHLTDKQIAEFDSDALCSALGTYNNDSKSVLRLTAEVERRGVAVNQEKCYRISHMAMQAAVDDPLHANCDTRPGDYLPGKQPKVKIDGKWHLLPQSQFNHSRPRCSFGDTHAWWQIPDPKWLPDPEMLRMIREHYK</sequence>